<evidence type="ECO:0000313" key="8">
    <source>
        <dbReference type="Proteomes" id="UP000184114"/>
    </source>
</evidence>
<dbReference type="EMBL" id="FQTY01000034">
    <property type="protein sequence ID" value="SHF22073.1"/>
    <property type="molecule type" value="Genomic_DNA"/>
</dbReference>
<keyword evidence="2" id="KW-0805">Transcription regulation</keyword>
<dbReference type="InterPro" id="IPR013324">
    <property type="entry name" value="RNA_pol_sigma_r3/r4-like"/>
</dbReference>
<dbReference type="InterPro" id="IPR013325">
    <property type="entry name" value="RNA_pol_sigma_r2"/>
</dbReference>
<dbReference type="Pfam" id="PF04542">
    <property type="entry name" value="Sigma70_r2"/>
    <property type="match status" value="1"/>
</dbReference>
<dbReference type="Pfam" id="PF08281">
    <property type="entry name" value="Sigma70_r4_2"/>
    <property type="match status" value="1"/>
</dbReference>
<comment type="similarity">
    <text evidence="1">Belongs to the sigma-70 factor family. ECF subfamily.</text>
</comment>
<dbReference type="InterPro" id="IPR036388">
    <property type="entry name" value="WH-like_DNA-bd_sf"/>
</dbReference>
<dbReference type="GO" id="GO:0016987">
    <property type="term" value="F:sigma factor activity"/>
    <property type="evidence" value="ECO:0007669"/>
    <property type="project" value="UniProtKB-KW"/>
</dbReference>
<evidence type="ECO:0000313" key="7">
    <source>
        <dbReference type="EMBL" id="SHF22073.1"/>
    </source>
</evidence>
<dbReference type="GO" id="GO:0003677">
    <property type="term" value="F:DNA binding"/>
    <property type="evidence" value="ECO:0007669"/>
    <property type="project" value="InterPro"/>
</dbReference>
<accession>A0A1M4ZVJ0</accession>
<dbReference type="STRING" id="1123404.SAMN02745784_03215"/>
<dbReference type="AlphaFoldDB" id="A0A1M4ZVJ0"/>
<dbReference type="SUPFAM" id="SSF88946">
    <property type="entry name" value="Sigma2 domain of RNA polymerase sigma factors"/>
    <property type="match status" value="1"/>
</dbReference>
<dbReference type="PANTHER" id="PTHR43133:SF60">
    <property type="entry name" value="RNA POLYMERASE SIGMA FACTOR SIGV"/>
    <property type="match status" value="1"/>
</dbReference>
<dbReference type="RefSeq" id="WP_072978135.1">
    <property type="nucleotide sequence ID" value="NZ_FQTY01000034.1"/>
</dbReference>
<dbReference type="Gene3D" id="1.10.10.10">
    <property type="entry name" value="Winged helix-like DNA-binding domain superfamily/Winged helix DNA-binding domain"/>
    <property type="match status" value="1"/>
</dbReference>
<protein>
    <submittedName>
        <fullName evidence="7">RNA polymerase sigma-70 factor, ECF subfamily</fullName>
    </submittedName>
</protein>
<evidence type="ECO:0000256" key="3">
    <source>
        <dbReference type="ARBA" id="ARBA00023082"/>
    </source>
</evidence>
<evidence type="ECO:0000256" key="1">
    <source>
        <dbReference type="ARBA" id="ARBA00010641"/>
    </source>
</evidence>
<dbReference type="InterPro" id="IPR014284">
    <property type="entry name" value="RNA_pol_sigma-70_dom"/>
</dbReference>
<feature type="domain" description="RNA polymerase sigma factor 70 region 4 type 2" evidence="6">
    <location>
        <begin position="114"/>
        <end position="166"/>
    </location>
</feature>
<gene>
    <name evidence="7" type="ORF">SAMN02745784_03215</name>
</gene>
<dbReference type="GO" id="GO:0006352">
    <property type="term" value="P:DNA-templated transcription initiation"/>
    <property type="evidence" value="ECO:0007669"/>
    <property type="project" value="InterPro"/>
</dbReference>
<dbReference type="InterPro" id="IPR007627">
    <property type="entry name" value="RNA_pol_sigma70_r2"/>
</dbReference>
<name>A0A1M4ZVJ0_9FIRM</name>
<evidence type="ECO:0000256" key="4">
    <source>
        <dbReference type="ARBA" id="ARBA00023163"/>
    </source>
</evidence>
<dbReference type="Gene3D" id="1.10.1740.10">
    <property type="match status" value="1"/>
</dbReference>
<dbReference type="Proteomes" id="UP000184114">
    <property type="component" value="Unassembled WGS sequence"/>
</dbReference>
<dbReference type="NCBIfam" id="TIGR02937">
    <property type="entry name" value="sigma70-ECF"/>
    <property type="match status" value="1"/>
</dbReference>
<dbReference type="PANTHER" id="PTHR43133">
    <property type="entry name" value="RNA POLYMERASE ECF-TYPE SIGMA FACTO"/>
    <property type="match status" value="1"/>
</dbReference>
<keyword evidence="3" id="KW-0731">Sigma factor</keyword>
<evidence type="ECO:0000259" key="6">
    <source>
        <dbReference type="Pfam" id="PF08281"/>
    </source>
</evidence>
<sequence>MIIYLSIIESEEDKSKFEQLYITYKQTMFYVANRILRDKYLSEDVVHQAFLRIIDNLNKIDKIDCHKTKGFIVIIVEHIAIDFYRKRKHENSISFDEVGIYIEDVKNKSKFILNEIEEAILKLPINYSIVLRLKYSQGYTNKEISEILRISEENVRQRLVRGRNKLTESLSEGSEKSYE</sequence>
<evidence type="ECO:0000256" key="2">
    <source>
        <dbReference type="ARBA" id="ARBA00023015"/>
    </source>
</evidence>
<reference evidence="8" key="1">
    <citation type="submission" date="2016-11" db="EMBL/GenBank/DDBJ databases">
        <authorList>
            <person name="Varghese N."/>
            <person name="Submissions S."/>
        </authorList>
    </citation>
    <scope>NUCLEOTIDE SEQUENCE [LARGE SCALE GENOMIC DNA]</scope>
    <source>
        <strain evidence="8">DSM 18095</strain>
    </source>
</reference>
<dbReference type="InterPro" id="IPR013249">
    <property type="entry name" value="RNA_pol_sigma70_r4_t2"/>
</dbReference>
<proteinExistence type="inferred from homology"/>
<dbReference type="CDD" id="cd06171">
    <property type="entry name" value="Sigma70_r4"/>
    <property type="match status" value="1"/>
</dbReference>
<keyword evidence="4" id="KW-0804">Transcription</keyword>
<dbReference type="InterPro" id="IPR039425">
    <property type="entry name" value="RNA_pol_sigma-70-like"/>
</dbReference>
<feature type="domain" description="RNA polymerase sigma-70 region 2" evidence="5">
    <location>
        <begin position="20"/>
        <end position="88"/>
    </location>
</feature>
<dbReference type="GeneID" id="90995428"/>
<dbReference type="SUPFAM" id="SSF88659">
    <property type="entry name" value="Sigma3 and sigma4 domains of RNA polymerase sigma factors"/>
    <property type="match status" value="1"/>
</dbReference>
<organism evidence="7 8">
    <name type="scientific">Tissierella praeacuta DSM 18095</name>
    <dbReference type="NCBI Taxonomy" id="1123404"/>
    <lineage>
        <taxon>Bacteria</taxon>
        <taxon>Bacillati</taxon>
        <taxon>Bacillota</taxon>
        <taxon>Tissierellia</taxon>
        <taxon>Tissierellales</taxon>
        <taxon>Tissierellaceae</taxon>
        <taxon>Tissierella</taxon>
    </lineage>
</organism>
<evidence type="ECO:0000259" key="5">
    <source>
        <dbReference type="Pfam" id="PF04542"/>
    </source>
</evidence>
<keyword evidence="8" id="KW-1185">Reference proteome</keyword>